<feature type="compositionally biased region" description="Basic residues" evidence="1">
    <location>
        <begin position="69"/>
        <end position="79"/>
    </location>
</feature>
<evidence type="ECO:0008006" key="4">
    <source>
        <dbReference type="Google" id="ProtNLM"/>
    </source>
</evidence>
<dbReference type="EMBL" id="CAUJNA010000329">
    <property type="protein sequence ID" value="CAJ1375550.1"/>
    <property type="molecule type" value="Genomic_DNA"/>
</dbReference>
<organism evidence="2 3">
    <name type="scientific">Effrenium voratum</name>
    <dbReference type="NCBI Taxonomy" id="2562239"/>
    <lineage>
        <taxon>Eukaryota</taxon>
        <taxon>Sar</taxon>
        <taxon>Alveolata</taxon>
        <taxon>Dinophyceae</taxon>
        <taxon>Suessiales</taxon>
        <taxon>Symbiodiniaceae</taxon>
        <taxon>Effrenium</taxon>
    </lineage>
</organism>
<sequence length="647" mass="71331">MSNKQLRKLRELRAAKEGQSPADAAKDDAPLSESGSGQARASGFDAFADSSSSPSSPREMPQAKAGKATSKKARRKHPAKAAEIVEDELALLDADADARRESDVAEPDAECTGLAMRRADFDCETERRRLFGNMKDAKDAKDAKDSRRNRRRGPEGRTLHHRRLFLVLPGEPWPKPEDSVRMVSQLDADGAVFDFEETEASLRSLGRLKSVLAAEDPELLRRYLQRCPFSLDGLLVLAEHQRQQGAHEQAAELVRRAVYTVECAFALEFCPFQGMGSQARPRVRLRMPSWTPSQTVSTWAGWSWLRALWLHMHCLAGQGMHRTALEVCKLLLAAMLPRDPLHVLLWADHLCLRSRQFQTLLLLSSSLAGDCGMIPCALDLAFPNFAFSVALVGLAELGAPDVTHLTLQEILGESDSPPARLMRALLYFPGCVRPLLEEAVGSFGPSWAALLARQPFVNALDYRHQKHAAAHGRLGAAYAKLCGPLWKPHVNWLHACAARWVKLHESEVFARDIADARARWAKSAFWDPTLEDYQDLLEPSSVPRVLESTLSARLHPPNAGIHGIHGIHGMQAHAQSADIPNMSIFTPPAILFFQSLLPWSSLDQSGATAEPLFWGDIAGTLAGFVKDAGQLVRRAAAGLWKVSSTIR</sequence>
<evidence type="ECO:0000313" key="3">
    <source>
        <dbReference type="Proteomes" id="UP001178507"/>
    </source>
</evidence>
<dbReference type="PANTHER" id="PTHR22684">
    <property type="entry name" value="NULP1-RELATED"/>
    <property type="match status" value="1"/>
</dbReference>
<accession>A0AA36HVH6</accession>
<evidence type="ECO:0000256" key="1">
    <source>
        <dbReference type="SAM" id="MobiDB-lite"/>
    </source>
</evidence>
<dbReference type="PANTHER" id="PTHR22684:SF0">
    <property type="entry name" value="RIBOSOME QUALITY CONTROL COMPLEX SUBUNIT TCF25"/>
    <property type="match status" value="1"/>
</dbReference>
<evidence type="ECO:0000313" key="2">
    <source>
        <dbReference type="EMBL" id="CAJ1375550.1"/>
    </source>
</evidence>
<dbReference type="InterPro" id="IPR006994">
    <property type="entry name" value="TCF25/Rqc1"/>
</dbReference>
<feature type="region of interest" description="Disordered" evidence="1">
    <location>
        <begin position="1"/>
        <end position="83"/>
    </location>
</feature>
<dbReference type="GO" id="GO:1990112">
    <property type="term" value="C:RQC complex"/>
    <property type="evidence" value="ECO:0007669"/>
    <property type="project" value="TreeGrafter"/>
</dbReference>
<proteinExistence type="predicted"/>
<feature type="region of interest" description="Disordered" evidence="1">
    <location>
        <begin position="132"/>
        <end position="156"/>
    </location>
</feature>
<protein>
    <recommendedName>
        <fullName evidence="4">Transcription factor 25</fullName>
    </recommendedName>
</protein>
<dbReference type="Pfam" id="PF04910">
    <property type="entry name" value="Tcf25"/>
    <property type="match status" value="2"/>
</dbReference>
<feature type="compositionally biased region" description="Low complexity" evidence="1">
    <location>
        <begin position="39"/>
        <end position="58"/>
    </location>
</feature>
<comment type="caution">
    <text evidence="2">The sequence shown here is derived from an EMBL/GenBank/DDBJ whole genome shotgun (WGS) entry which is preliminary data.</text>
</comment>
<keyword evidence="3" id="KW-1185">Reference proteome</keyword>
<dbReference type="Proteomes" id="UP001178507">
    <property type="component" value="Unassembled WGS sequence"/>
</dbReference>
<dbReference type="AlphaFoldDB" id="A0AA36HVH6"/>
<name>A0AA36HVH6_9DINO</name>
<gene>
    <name evidence="2" type="ORF">EVOR1521_LOCUS4810</name>
</gene>
<reference evidence="2" key="1">
    <citation type="submission" date="2023-08" db="EMBL/GenBank/DDBJ databases">
        <authorList>
            <person name="Chen Y."/>
            <person name="Shah S."/>
            <person name="Dougan E. K."/>
            <person name="Thang M."/>
            <person name="Chan C."/>
        </authorList>
    </citation>
    <scope>NUCLEOTIDE SEQUENCE</scope>
</reference>